<name>A0AA35PR34_9SAUR</name>
<reference evidence="4" key="1">
    <citation type="submission" date="2022-12" db="EMBL/GenBank/DDBJ databases">
        <authorList>
            <person name="Alioto T."/>
            <person name="Alioto T."/>
            <person name="Gomez Garrido J."/>
        </authorList>
    </citation>
    <scope>NUCLEOTIDE SEQUENCE</scope>
</reference>
<feature type="compositionally biased region" description="Polar residues" evidence="1">
    <location>
        <begin position="50"/>
        <end position="78"/>
    </location>
</feature>
<keyword evidence="2" id="KW-0812">Transmembrane</keyword>
<keyword evidence="2" id="KW-0472">Membrane</keyword>
<protein>
    <submittedName>
        <fullName evidence="4">Uncharacterized protein</fullName>
    </submittedName>
</protein>
<evidence type="ECO:0000256" key="1">
    <source>
        <dbReference type="SAM" id="MobiDB-lite"/>
    </source>
</evidence>
<evidence type="ECO:0000256" key="3">
    <source>
        <dbReference type="SAM" id="SignalP"/>
    </source>
</evidence>
<evidence type="ECO:0000256" key="2">
    <source>
        <dbReference type="SAM" id="Phobius"/>
    </source>
</evidence>
<dbReference type="EMBL" id="OX395140">
    <property type="protein sequence ID" value="CAI5793867.1"/>
    <property type="molecule type" value="Genomic_DNA"/>
</dbReference>
<feature type="transmembrane region" description="Helical" evidence="2">
    <location>
        <begin position="90"/>
        <end position="117"/>
    </location>
</feature>
<keyword evidence="3" id="KW-0732">Signal</keyword>
<evidence type="ECO:0000313" key="4">
    <source>
        <dbReference type="EMBL" id="CAI5793867.1"/>
    </source>
</evidence>
<organism evidence="4 5">
    <name type="scientific">Podarcis lilfordi</name>
    <name type="common">Lilford's wall lizard</name>
    <dbReference type="NCBI Taxonomy" id="74358"/>
    <lineage>
        <taxon>Eukaryota</taxon>
        <taxon>Metazoa</taxon>
        <taxon>Chordata</taxon>
        <taxon>Craniata</taxon>
        <taxon>Vertebrata</taxon>
        <taxon>Euteleostomi</taxon>
        <taxon>Lepidosauria</taxon>
        <taxon>Squamata</taxon>
        <taxon>Bifurcata</taxon>
        <taxon>Unidentata</taxon>
        <taxon>Episquamata</taxon>
        <taxon>Laterata</taxon>
        <taxon>Lacertibaenia</taxon>
        <taxon>Lacertidae</taxon>
        <taxon>Podarcis</taxon>
    </lineage>
</organism>
<accession>A0AA35PR34</accession>
<gene>
    <name evidence="4" type="ORF">PODLI_1B005244</name>
</gene>
<dbReference type="AlphaFoldDB" id="A0AA35PR34"/>
<keyword evidence="2" id="KW-1133">Transmembrane helix</keyword>
<feature type="signal peptide" evidence="3">
    <location>
        <begin position="1"/>
        <end position="19"/>
    </location>
</feature>
<evidence type="ECO:0000313" key="5">
    <source>
        <dbReference type="Proteomes" id="UP001178461"/>
    </source>
</evidence>
<sequence>MEKAFLCVVFLLLIYGGAPEEKESQLSTASMGATEPPATVSEGTEGRGTSDPNFSGSTAEVGLNQTESPTDGELQPNTTYLPLEKKRRQYYPWVLLLLLCFSPYVVALVSVTARCFFSRQCRARWQCGGSDVEMIGMRLLNSSDSEIPSPETSDD</sequence>
<feature type="chain" id="PRO_5041349897" evidence="3">
    <location>
        <begin position="20"/>
        <end position="155"/>
    </location>
</feature>
<feature type="region of interest" description="Disordered" evidence="1">
    <location>
        <begin position="25"/>
        <end position="78"/>
    </location>
</feature>
<proteinExistence type="predicted"/>
<keyword evidence="5" id="KW-1185">Reference proteome</keyword>
<dbReference type="Proteomes" id="UP001178461">
    <property type="component" value="Chromosome Z"/>
</dbReference>